<proteinExistence type="predicted"/>
<name>A0A382KBB3_9ZZZZ</name>
<sequence>MNTKTRCPSRAPDSKRNFWITKLMKRRIICIAPMSDALACIAIRKCTYDRHY</sequence>
<dbReference type="EMBL" id="UINC01079116">
    <property type="protein sequence ID" value="SVC20813.1"/>
    <property type="molecule type" value="Genomic_DNA"/>
</dbReference>
<accession>A0A382KBB3</accession>
<gene>
    <name evidence="1" type="ORF">METZ01_LOCUS273667</name>
</gene>
<dbReference type="AlphaFoldDB" id="A0A382KBB3"/>
<organism evidence="1">
    <name type="scientific">marine metagenome</name>
    <dbReference type="NCBI Taxonomy" id="408172"/>
    <lineage>
        <taxon>unclassified sequences</taxon>
        <taxon>metagenomes</taxon>
        <taxon>ecological metagenomes</taxon>
    </lineage>
</organism>
<protein>
    <submittedName>
        <fullName evidence="1">Uncharacterized protein</fullName>
    </submittedName>
</protein>
<reference evidence="1" key="1">
    <citation type="submission" date="2018-05" db="EMBL/GenBank/DDBJ databases">
        <authorList>
            <person name="Lanie J.A."/>
            <person name="Ng W.-L."/>
            <person name="Kazmierczak K.M."/>
            <person name="Andrzejewski T.M."/>
            <person name="Davidsen T.M."/>
            <person name="Wayne K.J."/>
            <person name="Tettelin H."/>
            <person name="Glass J.I."/>
            <person name="Rusch D."/>
            <person name="Podicherti R."/>
            <person name="Tsui H.-C.T."/>
            <person name="Winkler M.E."/>
        </authorList>
    </citation>
    <scope>NUCLEOTIDE SEQUENCE</scope>
</reference>
<evidence type="ECO:0000313" key="1">
    <source>
        <dbReference type="EMBL" id="SVC20813.1"/>
    </source>
</evidence>